<evidence type="ECO:0000313" key="3">
    <source>
        <dbReference type="Proteomes" id="UP000054166"/>
    </source>
</evidence>
<accession>A0A0C3CC90</accession>
<reference evidence="2 3" key="1">
    <citation type="submission" date="2014-04" db="EMBL/GenBank/DDBJ databases">
        <authorList>
            <consortium name="DOE Joint Genome Institute"/>
            <person name="Kuo A."/>
            <person name="Tarkka M."/>
            <person name="Buscot F."/>
            <person name="Kohler A."/>
            <person name="Nagy L.G."/>
            <person name="Floudas D."/>
            <person name="Copeland A."/>
            <person name="Barry K.W."/>
            <person name="Cichocki N."/>
            <person name="Veneault-Fourrey C."/>
            <person name="LaButti K."/>
            <person name="Lindquist E.A."/>
            <person name="Lipzen A."/>
            <person name="Lundell T."/>
            <person name="Morin E."/>
            <person name="Murat C."/>
            <person name="Sun H."/>
            <person name="Tunlid A."/>
            <person name="Henrissat B."/>
            <person name="Grigoriev I.V."/>
            <person name="Hibbett D.S."/>
            <person name="Martin F."/>
            <person name="Nordberg H.P."/>
            <person name="Cantor M.N."/>
            <person name="Hua S.X."/>
        </authorList>
    </citation>
    <scope>NUCLEOTIDE SEQUENCE [LARGE SCALE GENOMIC DNA]</scope>
    <source>
        <strain evidence="2 3">F 1598</strain>
    </source>
</reference>
<dbReference type="InParanoid" id="A0A0C3CC90"/>
<feature type="region of interest" description="Disordered" evidence="1">
    <location>
        <begin position="1"/>
        <end position="90"/>
    </location>
</feature>
<dbReference type="AlphaFoldDB" id="A0A0C3CC90"/>
<keyword evidence="3" id="KW-1185">Reference proteome</keyword>
<feature type="compositionally biased region" description="Basic and acidic residues" evidence="1">
    <location>
        <begin position="43"/>
        <end position="52"/>
    </location>
</feature>
<name>A0A0C3CC90_PILCF</name>
<feature type="compositionally biased region" description="Basic and acidic residues" evidence="1">
    <location>
        <begin position="61"/>
        <end position="72"/>
    </location>
</feature>
<proteinExistence type="predicted"/>
<feature type="compositionally biased region" description="Polar residues" evidence="1">
    <location>
        <begin position="162"/>
        <end position="171"/>
    </location>
</feature>
<evidence type="ECO:0000256" key="1">
    <source>
        <dbReference type="SAM" id="MobiDB-lite"/>
    </source>
</evidence>
<dbReference type="HOGENOM" id="CLU_940448_0_0_1"/>
<sequence length="296" mass="31905">MSSAGVDKTLDASMKSGEVIRPDSTVDSCDSLEPKVKGKRKRETGEEDKLNAEIDMPILRSDCDKTERKDDSQTIQAAKRVRQDDVDYTDQVDIPTSVEALEDDECKADQGVLNQGLDGISSQDHAASSVPDRAMPETLQKGTVDRSAAADLHQQSREVEQPTGQLPTTHGNDALMKEALQKTRSTMSGLAQLPMMRGFPGLPSSYHEQHGTQGLGNSAMSHASTMPGDLSSFLSQMNDDKFLQGFIQGRGLPESSAFAPGVPCDSEDDILKDLISETRGSDMTSMIPGYPSGTLP</sequence>
<reference evidence="3" key="2">
    <citation type="submission" date="2015-01" db="EMBL/GenBank/DDBJ databases">
        <title>Evolutionary Origins and Diversification of the Mycorrhizal Mutualists.</title>
        <authorList>
            <consortium name="DOE Joint Genome Institute"/>
            <consortium name="Mycorrhizal Genomics Consortium"/>
            <person name="Kohler A."/>
            <person name="Kuo A."/>
            <person name="Nagy L.G."/>
            <person name="Floudas D."/>
            <person name="Copeland A."/>
            <person name="Barry K.W."/>
            <person name="Cichocki N."/>
            <person name="Veneault-Fourrey C."/>
            <person name="LaButti K."/>
            <person name="Lindquist E.A."/>
            <person name="Lipzen A."/>
            <person name="Lundell T."/>
            <person name="Morin E."/>
            <person name="Murat C."/>
            <person name="Riley R."/>
            <person name="Ohm R."/>
            <person name="Sun H."/>
            <person name="Tunlid A."/>
            <person name="Henrissat B."/>
            <person name="Grigoriev I.V."/>
            <person name="Hibbett D.S."/>
            <person name="Martin F."/>
        </authorList>
    </citation>
    <scope>NUCLEOTIDE SEQUENCE [LARGE SCALE GENOMIC DNA]</scope>
    <source>
        <strain evidence="3">F 1598</strain>
    </source>
</reference>
<dbReference type="EMBL" id="KN832979">
    <property type="protein sequence ID" value="KIM87292.1"/>
    <property type="molecule type" value="Genomic_DNA"/>
</dbReference>
<dbReference type="Proteomes" id="UP000054166">
    <property type="component" value="Unassembled WGS sequence"/>
</dbReference>
<protein>
    <submittedName>
        <fullName evidence="2">Uncharacterized protein</fullName>
    </submittedName>
</protein>
<feature type="region of interest" description="Disordered" evidence="1">
    <location>
        <begin position="143"/>
        <end position="171"/>
    </location>
</feature>
<organism evidence="2 3">
    <name type="scientific">Piloderma croceum (strain F 1598)</name>
    <dbReference type="NCBI Taxonomy" id="765440"/>
    <lineage>
        <taxon>Eukaryota</taxon>
        <taxon>Fungi</taxon>
        <taxon>Dikarya</taxon>
        <taxon>Basidiomycota</taxon>
        <taxon>Agaricomycotina</taxon>
        <taxon>Agaricomycetes</taxon>
        <taxon>Agaricomycetidae</taxon>
        <taxon>Atheliales</taxon>
        <taxon>Atheliaceae</taxon>
        <taxon>Piloderma</taxon>
    </lineage>
</organism>
<gene>
    <name evidence="2" type="ORF">PILCRDRAFT_271287</name>
</gene>
<evidence type="ECO:0000313" key="2">
    <source>
        <dbReference type="EMBL" id="KIM87292.1"/>
    </source>
</evidence>